<dbReference type="CDD" id="cd09083">
    <property type="entry name" value="EEP-1"/>
    <property type="match status" value="1"/>
</dbReference>
<gene>
    <name evidence="3" type="ORF">VTJ83DRAFT_3359</name>
</gene>
<dbReference type="GeneID" id="98124372"/>
<organism evidence="3 4">
    <name type="scientific">Remersonia thermophila</name>
    <dbReference type="NCBI Taxonomy" id="72144"/>
    <lineage>
        <taxon>Eukaryota</taxon>
        <taxon>Fungi</taxon>
        <taxon>Dikarya</taxon>
        <taxon>Ascomycota</taxon>
        <taxon>Pezizomycotina</taxon>
        <taxon>Sordariomycetes</taxon>
        <taxon>Sordariomycetidae</taxon>
        <taxon>Sordariales</taxon>
        <taxon>Sordariales incertae sedis</taxon>
        <taxon>Remersonia</taxon>
    </lineage>
</organism>
<dbReference type="InterPro" id="IPR036691">
    <property type="entry name" value="Endo/exonu/phosph_ase_sf"/>
</dbReference>
<evidence type="ECO:0000259" key="2">
    <source>
        <dbReference type="Pfam" id="PF03372"/>
    </source>
</evidence>
<sequence>MATASLSSIVLRLVTLNVRYATQRPGPHEKPWPVRCPRLCAQLKFIASGQDAPFLCLQEVLHSQLTDIQDSLGPSWAYIGRGRQDGKEAGEHSPIFYRRDLWECERHRTYWLSPTPDVPSKGWDAALERIVTVGLFRHARTGTAVVVMSTHLDHRGKVAREESARLLVRLARRWAEASERGAMVPVLLGGDFNSPPDEQAYKILTEPSSGMRDVSDHVADDAKYGNPEVTFTSFDDPEERPARIDFLFVRAAESLRFLTYSILPNRFDDGIFLSDHRPVVADVEVPIGLPCASEGICGGRPGVNTSD</sequence>
<accession>A0ABR4DDS4</accession>
<keyword evidence="1" id="KW-0732">Signal</keyword>
<dbReference type="RefSeq" id="XP_070867237.1">
    <property type="nucleotide sequence ID" value="XM_071009728.1"/>
</dbReference>
<dbReference type="Gene3D" id="3.60.10.10">
    <property type="entry name" value="Endonuclease/exonuclease/phosphatase"/>
    <property type="match status" value="1"/>
</dbReference>
<evidence type="ECO:0000313" key="3">
    <source>
        <dbReference type="EMBL" id="KAL2268513.1"/>
    </source>
</evidence>
<dbReference type="InterPro" id="IPR005135">
    <property type="entry name" value="Endo/exonuclease/phosphatase"/>
</dbReference>
<feature type="domain" description="Endonuclease/exonuclease/phosphatase" evidence="2">
    <location>
        <begin position="15"/>
        <end position="276"/>
    </location>
</feature>
<dbReference type="EMBL" id="JAZGUE010000003">
    <property type="protein sequence ID" value="KAL2268513.1"/>
    <property type="molecule type" value="Genomic_DNA"/>
</dbReference>
<reference evidence="3 4" key="1">
    <citation type="journal article" date="2024" name="Commun. Biol.">
        <title>Comparative genomic analysis of thermophilic fungi reveals convergent evolutionary adaptations and gene losses.</title>
        <authorList>
            <person name="Steindorff A.S."/>
            <person name="Aguilar-Pontes M.V."/>
            <person name="Robinson A.J."/>
            <person name="Andreopoulos B."/>
            <person name="LaButti K."/>
            <person name="Kuo A."/>
            <person name="Mondo S."/>
            <person name="Riley R."/>
            <person name="Otillar R."/>
            <person name="Haridas S."/>
            <person name="Lipzen A."/>
            <person name="Grimwood J."/>
            <person name="Schmutz J."/>
            <person name="Clum A."/>
            <person name="Reid I.D."/>
            <person name="Moisan M.C."/>
            <person name="Butler G."/>
            <person name="Nguyen T.T.M."/>
            <person name="Dewar K."/>
            <person name="Conant G."/>
            <person name="Drula E."/>
            <person name="Henrissat B."/>
            <person name="Hansel C."/>
            <person name="Singer S."/>
            <person name="Hutchinson M.I."/>
            <person name="de Vries R.P."/>
            <person name="Natvig D.O."/>
            <person name="Powell A.J."/>
            <person name="Tsang A."/>
            <person name="Grigoriev I.V."/>
        </authorList>
    </citation>
    <scope>NUCLEOTIDE SEQUENCE [LARGE SCALE GENOMIC DNA]</scope>
    <source>
        <strain evidence="3 4">ATCC 22073</strain>
    </source>
</reference>
<dbReference type="SUPFAM" id="SSF56219">
    <property type="entry name" value="DNase I-like"/>
    <property type="match status" value="1"/>
</dbReference>
<comment type="caution">
    <text evidence="3">The sequence shown here is derived from an EMBL/GenBank/DDBJ whole genome shotgun (WGS) entry which is preliminary data.</text>
</comment>
<dbReference type="InterPro" id="IPR050410">
    <property type="entry name" value="CCR4/nocturin_mRNA_transcr"/>
</dbReference>
<dbReference type="PANTHER" id="PTHR12121:SF36">
    <property type="entry name" value="ENDONUCLEASE_EXONUCLEASE_PHOSPHATASE DOMAIN-CONTAINING PROTEIN"/>
    <property type="match status" value="1"/>
</dbReference>
<dbReference type="Proteomes" id="UP001600064">
    <property type="component" value="Unassembled WGS sequence"/>
</dbReference>
<evidence type="ECO:0000313" key="4">
    <source>
        <dbReference type="Proteomes" id="UP001600064"/>
    </source>
</evidence>
<name>A0ABR4DDS4_9PEZI</name>
<protein>
    <recommendedName>
        <fullName evidence="2">Endonuclease/exonuclease/phosphatase domain-containing protein</fullName>
    </recommendedName>
</protein>
<keyword evidence="4" id="KW-1185">Reference proteome</keyword>
<dbReference type="PANTHER" id="PTHR12121">
    <property type="entry name" value="CARBON CATABOLITE REPRESSOR PROTEIN 4"/>
    <property type="match status" value="1"/>
</dbReference>
<proteinExistence type="predicted"/>
<dbReference type="Pfam" id="PF03372">
    <property type="entry name" value="Exo_endo_phos"/>
    <property type="match status" value="1"/>
</dbReference>
<evidence type="ECO:0000256" key="1">
    <source>
        <dbReference type="SAM" id="SignalP"/>
    </source>
</evidence>
<feature type="chain" id="PRO_5047404680" description="Endonuclease/exonuclease/phosphatase domain-containing protein" evidence="1">
    <location>
        <begin position="22"/>
        <end position="307"/>
    </location>
</feature>
<feature type="signal peptide" evidence="1">
    <location>
        <begin position="1"/>
        <end position="21"/>
    </location>
</feature>